<keyword evidence="2" id="KW-1185">Reference proteome</keyword>
<organism evidence="1 2">
    <name type="scientific">Phaeodactylibacter xiamenensis</name>
    <dbReference type="NCBI Taxonomy" id="1524460"/>
    <lineage>
        <taxon>Bacteria</taxon>
        <taxon>Pseudomonadati</taxon>
        <taxon>Bacteroidota</taxon>
        <taxon>Saprospiria</taxon>
        <taxon>Saprospirales</taxon>
        <taxon>Haliscomenobacteraceae</taxon>
        <taxon>Phaeodactylibacter</taxon>
    </lineage>
</organism>
<dbReference type="PROSITE" id="PS51257">
    <property type="entry name" value="PROKAR_LIPOPROTEIN"/>
    <property type="match status" value="1"/>
</dbReference>
<accession>A0A098S6S5</accession>
<dbReference type="EMBL" id="JPOS01000038">
    <property type="protein sequence ID" value="KGE87328.1"/>
    <property type="molecule type" value="Genomic_DNA"/>
</dbReference>
<comment type="caution">
    <text evidence="1">The sequence shown here is derived from an EMBL/GenBank/DDBJ whole genome shotgun (WGS) entry which is preliminary data.</text>
</comment>
<dbReference type="OrthoDB" id="9812355at2"/>
<evidence type="ECO:0008006" key="3">
    <source>
        <dbReference type="Google" id="ProtNLM"/>
    </source>
</evidence>
<gene>
    <name evidence="1" type="ORF">IX84_17030</name>
</gene>
<protein>
    <recommendedName>
        <fullName evidence="3">TonB C-terminal domain-containing protein</fullName>
    </recommendedName>
</protein>
<name>A0A098S6S5_9BACT</name>
<reference evidence="1 2" key="1">
    <citation type="journal article" date="2014" name="Int. J. Syst. Evol. Microbiol.">
        <title>Phaeodactylibacter xiamenensis gen. nov., sp. nov., a member of the family Saprospiraceae isolated from the marine alga Phaeodactylum tricornutum.</title>
        <authorList>
            <person name="Chen Z.Jr."/>
            <person name="Lei X."/>
            <person name="Lai Q."/>
            <person name="Li Y."/>
            <person name="Zhang B."/>
            <person name="Zhang J."/>
            <person name="Zhang H."/>
            <person name="Yang L."/>
            <person name="Zheng W."/>
            <person name="Tian Y."/>
            <person name="Yu Z."/>
            <person name="Xu H.Jr."/>
            <person name="Zheng T."/>
        </authorList>
    </citation>
    <scope>NUCLEOTIDE SEQUENCE [LARGE SCALE GENOMIC DNA]</scope>
    <source>
        <strain evidence="1 2">KD52</strain>
    </source>
</reference>
<dbReference type="STRING" id="1524460.IX84_17030"/>
<evidence type="ECO:0000313" key="1">
    <source>
        <dbReference type="EMBL" id="KGE87328.1"/>
    </source>
</evidence>
<dbReference type="Proteomes" id="UP000029736">
    <property type="component" value="Unassembled WGS sequence"/>
</dbReference>
<evidence type="ECO:0000313" key="2">
    <source>
        <dbReference type="Proteomes" id="UP000029736"/>
    </source>
</evidence>
<dbReference type="RefSeq" id="WP_044223030.1">
    <property type="nucleotide sequence ID" value="NZ_JBKAGJ010000009.1"/>
</dbReference>
<sequence length="178" mass="19793">MNKARSLFLILSLLAYGCTFDKLPFEEIEIEEIEEAPYFWDPPNICSGAVKIEIVWSPCPLPTGASVYLNTPDRPIYGEQESDVADYFESNLEICGLNEIDSGLVSAQILVYEDGTTCVRSIKSEHVFRDSKGNLKELIKDMPRWTPGRVGGEPANVMSGIRLEILDGEVVEIRGAGY</sequence>
<dbReference type="AlphaFoldDB" id="A0A098S6S5"/>
<proteinExistence type="predicted"/>